<dbReference type="Pfam" id="PF04264">
    <property type="entry name" value="YceI"/>
    <property type="match status" value="1"/>
</dbReference>
<dbReference type="InterPro" id="IPR007372">
    <property type="entry name" value="Lipid/polyisoprenoid-bd_YceI"/>
</dbReference>
<keyword evidence="3" id="KW-1185">Reference proteome</keyword>
<reference evidence="2 3" key="1">
    <citation type="submission" date="2021-09" db="EMBL/GenBank/DDBJ databases">
        <title>Lysobacter sp. 13A isolated from the river sediment.</title>
        <authorList>
            <person name="Liu H."/>
            <person name="Li S."/>
            <person name="Mao S."/>
        </authorList>
    </citation>
    <scope>NUCLEOTIDE SEQUENCE [LARGE SCALE GENOMIC DNA]</scope>
    <source>
        <strain evidence="2 3">13A</strain>
    </source>
</reference>
<gene>
    <name evidence="2" type="ORF">K6753_01150</name>
</gene>
<dbReference type="Proteomes" id="UP001430954">
    <property type="component" value="Unassembled WGS sequence"/>
</dbReference>
<feature type="domain" description="Lipid/polyisoprenoid-binding YceI-like" evidence="1">
    <location>
        <begin position="45"/>
        <end position="205"/>
    </location>
</feature>
<dbReference type="PANTHER" id="PTHR34406:SF1">
    <property type="entry name" value="PROTEIN YCEI"/>
    <property type="match status" value="1"/>
</dbReference>
<proteinExistence type="predicted"/>
<dbReference type="RefSeq" id="WP_223674349.1">
    <property type="nucleotide sequence ID" value="NZ_JAINZW010000001.1"/>
</dbReference>
<dbReference type="Gene3D" id="2.40.128.110">
    <property type="entry name" value="Lipid/polyisoprenoid-binding, YceI-like"/>
    <property type="match status" value="1"/>
</dbReference>
<dbReference type="EMBL" id="JAINZW010000001">
    <property type="protein sequence ID" value="MBZ4038140.1"/>
    <property type="molecule type" value="Genomic_DNA"/>
</dbReference>
<comment type="caution">
    <text evidence="2">The sequence shown here is derived from an EMBL/GenBank/DDBJ whole genome shotgun (WGS) entry which is preliminary data.</text>
</comment>
<sequence length="209" mass="22938">MAVTPTVRPRALPAVTSRALQSGALAALLAVLAGWSVEAAAQQRLGDLDPAHTRIRFDLRTRWGQKVLGEFPAFEGEVLALPGDRRQVRIRLRTDAVEVAGSERYTRIARSEGFFDAARHPLIEFVSDPHPAELVRDGGPLRGRLSMHGVTHEETFEVKPASCTRPGLDCPVMAAGSVDRRRYGLDGYRVVLGHQVRFGMQLRLRPAGS</sequence>
<name>A0ABS7T2Q6_9GAMM</name>
<dbReference type="InterPro" id="IPR036761">
    <property type="entry name" value="TTHA0802/YceI-like_sf"/>
</dbReference>
<dbReference type="SUPFAM" id="SSF101874">
    <property type="entry name" value="YceI-like"/>
    <property type="match status" value="1"/>
</dbReference>
<accession>A0ABS7T2Q6</accession>
<evidence type="ECO:0000313" key="3">
    <source>
        <dbReference type="Proteomes" id="UP001430954"/>
    </source>
</evidence>
<dbReference type="SMART" id="SM00867">
    <property type="entry name" value="YceI"/>
    <property type="match status" value="1"/>
</dbReference>
<dbReference type="PANTHER" id="PTHR34406">
    <property type="entry name" value="PROTEIN YCEI"/>
    <property type="match status" value="1"/>
</dbReference>
<protein>
    <submittedName>
        <fullName evidence="2">YceI family protein</fullName>
    </submittedName>
</protein>
<organism evidence="2 3">
    <name type="scientific">Novilysobacter selenitireducens</name>
    <dbReference type="NCBI Taxonomy" id="2872639"/>
    <lineage>
        <taxon>Bacteria</taxon>
        <taxon>Pseudomonadati</taxon>
        <taxon>Pseudomonadota</taxon>
        <taxon>Gammaproteobacteria</taxon>
        <taxon>Lysobacterales</taxon>
        <taxon>Lysobacteraceae</taxon>
        <taxon>Novilysobacter</taxon>
    </lineage>
</organism>
<evidence type="ECO:0000313" key="2">
    <source>
        <dbReference type="EMBL" id="MBZ4038140.1"/>
    </source>
</evidence>
<evidence type="ECO:0000259" key="1">
    <source>
        <dbReference type="SMART" id="SM00867"/>
    </source>
</evidence>